<dbReference type="AlphaFoldDB" id="X1U4Y4"/>
<evidence type="ECO:0000256" key="1">
    <source>
        <dbReference type="SAM" id="Phobius"/>
    </source>
</evidence>
<organism evidence="2">
    <name type="scientific">marine sediment metagenome</name>
    <dbReference type="NCBI Taxonomy" id="412755"/>
    <lineage>
        <taxon>unclassified sequences</taxon>
        <taxon>metagenomes</taxon>
        <taxon>ecological metagenomes</taxon>
    </lineage>
</organism>
<feature type="transmembrane region" description="Helical" evidence="1">
    <location>
        <begin position="12"/>
        <end position="35"/>
    </location>
</feature>
<feature type="non-terminal residue" evidence="2">
    <location>
        <position position="1"/>
    </location>
</feature>
<keyword evidence="1" id="KW-1133">Transmembrane helix</keyword>
<proteinExistence type="predicted"/>
<reference evidence="2" key="1">
    <citation type="journal article" date="2014" name="Front. Microbiol.">
        <title>High frequency of phylogenetically diverse reductive dehalogenase-homologous genes in deep subseafloor sedimentary metagenomes.</title>
        <authorList>
            <person name="Kawai M."/>
            <person name="Futagami T."/>
            <person name="Toyoda A."/>
            <person name="Takaki Y."/>
            <person name="Nishi S."/>
            <person name="Hori S."/>
            <person name="Arai W."/>
            <person name="Tsubouchi T."/>
            <person name="Morono Y."/>
            <person name="Uchiyama I."/>
            <person name="Ito T."/>
            <person name="Fujiyama A."/>
            <person name="Inagaki F."/>
            <person name="Takami H."/>
        </authorList>
    </citation>
    <scope>NUCLEOTIDE SEQUENCE</scope>
    <source>
        <strain evidence="2">Expedition CK06-06</strain>
    </source>
</reference>
<keyword evidence="1" id="KW-0812">Transmembrane</keyword>
<comment type="caution">
    <text evidence="2">The sequence shown here is derived from an EMBL/GenBank/DDBJ whole genome shotgun (WGS) entry which is preliminary data.</text>
</comment>
<accession>X1U4Y4</accession>
<keyword evidence="1" id="KW-0472">Membrane</keyword>
<sequence>ASSFYNSTLRPLSPVLILGTPYLILHCCELSAWLMPQN</sequence>
<protein>
    <submittedName>
        <fullName evidence="2">Uncharacterized protein</fullName>
    </submittedName>
</protein>
<dbReference type="EMBL" id="BARW01029720">
    <property type="protein sequence ID" value="GAJ12539.1"/>
    <property type="molecule type" value="Genomic_DNA"/>
</dbReference>
<evidence type="ECO:0000313" key="2">
    <source>
        <dbReference type="EMBL" id="GAJ12539.1"/>
    </source>
</evidence>
<name>X1U4Y4_9ZZZZ</name>
<gene>
    <name evidence="2" type="ORF">S12H4_47690</name>
</gene>